<sequence length="305" mass="35324">MSWRDRPAAPFVDDRDQALPSRGSDRDVRSRSREPSTRPPPRDFSYNNRPPPRRDEYNSRSYGRDGYAERPAPPPRREHEKAPPSQVLGVFGLSVQTRETDLDYEFSRFGTVESVNIVYDQRTERSRGFGFIRMSSTEEAEKCIENLNGMDLQGRRIRVDFSTTNRPHNPTPGAYMGQRRPAYDDREQDPRARSGPRDGYRDDRSAGVGRSYSDRPPMNRDYDHYDGGRKPALDEGRTGRYSRDRERSVVRDREASPRRARDHDYRSASGRRTSISPPPRERDPRADRSFRTYDDAPPAGGDMRY</sequence>
<accession>A0ACC2X9R7</accession>
<proteinExistence type="predicted"/>
<dbReference type="Proteomes" id="UP001243375">
    <property type="component" value="Unassembled WGS sequence"/>
</dbReference>
<comment type="caution">
    <text evidence="1">The sequence shown here is derived from an EMBL/GenBank/DDBJ whole genome shotgun (WGS) entry which is preliminary data.</text>
</comment>
<keyword evidence="2" id="KW-1185">Reference proteome</keyword>
<organism evidence="1 2">
    <name type="scientific">Naganishia vaughanmartiniae</name>
    <dbReference type="NCBI Taxonomy" id="1424756"/>
    <lineage>
        <taxon>Eukaryota</taxon>
        <taxon>Fungi</taxon>
        <taxon>Dikarya</taxon>
        <taxon>Basidiomycota</taxon>
        <taxon>Agaricomycotina</taxon>
        <taxon>Tremellomycetes</taxon>
        <taxon>Filobasidiales</taxon>
        <taxon>Filobasidiaceae</taxon>
        <taxon>Naganishia</taxon>
    </lineage>
</organism>
<protein>
    <submittedName>
        <fullName evidence="1">Uncharacterized protein</fullName>
    </submittedName>
</protein>
<evidence type="ECO:0000313" key="2">
    <source>
        <dbReference type="Proteomes" id="UP001243375"/>
    </source>
</evidence>
<reference evidence="1" key="1">
    <citation type="submission" date="2023-04" db="EMBL/GenBank/DDBJ databases">
        <title>Draft Genome sequencing of Naganishia species isolated from polar environments using Oxford Nanopore Technology.</title>
        <authorList>
            <person name="Leo P."/>
            <person name="Venkateswaran K."/>
        </authorList>
    </citation>
    <scope>NUCLEOTIDE SEQUENCE</scope>
    <source>
        <strain evidence="1">MNA-CCFEE 5425</strain>
    </source>
</reference>
<gene>
    <name evidence="1" type="ORF">QFC22_003053</name>
</gene>
<dbReference type="EMBL" id="JASBWU010000007">
    <property type="protein sequence ID" value="KAJ9120154.1"/>
    <property type="molecule type" value="Genomic_DNA"/>
</dbReference>
<evidence type="ECO:0000313" key="1">
    <source>
        <dbReference type="EMBL" id="KAJ9120154.1"/>
    </source>
</evidence>
<name>A0ACC2X9R7_9TREE</name>